<dbReference type="GO" id="GO:0006355">
    <property type="term" value="P:regulation of DNA-templated transcription"/>
    <property type="evidence" value="ECO:0007669"/>
    <property type="project" value="InterPro"/>
</dbReference>
<dbReference type="InterPro" id="IPR036388">
    <property type="entry name" value="WH-like_DNA-bd_sf"/>
</dbReference>
<dbReference type="PANTHER" id="PTHR48111">
    <property type="entry name" value="REGULATOR OF RPOS"/>
    <property type="match status" value="1"/>
</dbReference>
<accession>A0A172ZKH4</accession>
<sequence>MNESSPALSARKIMIIDDEPDITDLLTTVLHREGFRYICTAATGTAGIRLCREQQPDIIILDIMLPDLDGFAVCQQLRQFTHVPIFFLSAKNEDMDKIIGLGIGGDDYITKPFSPKELAYRIKARFRRDLMLSGMIREQRPIYEYGNIRIDENKGEVIRNTEPIGLTAKEYKLLLLLASHPDQIFSKQQLYRNVWEEDDRGSDNAIMVHIRHLREKLEEDPSNPQRLLTVRGLGYKWTSRSMKS</sequence>
<dbReference type="InterPro" id="IPR016032">
    <property type="entry name" value="Sig_transdc_resp-reg_C-effctor"/>
</dbReference>
<evidence type="ECO:0000256" key="3">
    <source>
        <dbReference type="ARBA" id="ARBA00023012"/>
    </source>
</evidence>
<dbReference type="Pfam" id="PF00486">
    <property type="entry name" value="Trans_reg_C"/>
    <property type="match status" value="1"/>
</dbReference>
<evidence type="ECO:0000256" key="2">
    <source>
        <dbReference type="ARBA" id="ARBA00022553"/>
    </source>
</evidence>
<evidence type="ECO:0000256" key="7">
    <source>
        <dbReference type="PROSITE-ProRule" id="PRU00169"/>
    </source>
</evidence>
<dbReference type="AlphaFoldDB" id="A0A172ZKH4"/>
<keyword evidence="2 7" id="KW-0597">Phosphoprotein</keyword>
<dbReference type="InterPro" id="IPR001789">
    <property type="entry name" value="Sig_transdc_resp-reg_receiver"/>
</dbReference>
<dbReference type="PROSITE" id="PS50110">
    <property type="entry name" value="RESPONSE_REGULATORY"/>
    <property type="match status" value="1"/>
</dbReference>
<dbReference type="FunFam" id="3.40.50.2300:FF:000001">
    <property type="entry name" value="DNA-binding response regulator PhoB"/>
    <property type="match status" value="1"/>
</dbReference>
<dbReference type="InterPro" id="IPR011006">
    <property type="entry name" value="CheY-like_superfamily"/>
</dbReference>
<dbReference type="Gene3D" id="3.40.50.2300">
    <property type="match status" value="1"/>
</dbReference>
<evidence type="ECO:0000256" key="4">
    <source>
        <dbReference type="ARBA" id="ARBA00023015"/>
    </source>
</evidence>
<dbReference type="FunFam" id="1.10.10.10:FF:000018">
    <property type="entry name" value="DNA-binding response regulator ResD"/>
    <property type="match status" value="1"/>
</dbReference>
<feature type="domain" description="OmpR/PhoB-type" evidence="10">
    <location>
        <begin position="140"/>
        <end position="239"/>
    </location>
</feature>
<evidence type="ECO:0000256" key="8">
    <source>
        <dbReference type="PROSITE-ProRule" id="PRU01091"/>
    </source>
</evidence>
<dbReference type="GO" id="GO:0000156">
    <property type="term" value="F:phosphorelay response regulator activity"/>
    <property type="evidence" value="ECO:0007669"/>
    <property type="project" value="TreeGrafter"/>
</dbReference>
<evidence type="ECO:0000256" key="1">
    <source>
        <dbReference type="ARBA" id="ARBA00004496"/>
    </source>
</evidence>
<organism evidence="11 12">
    <name type="scientific">Paenibacillus bovis</name>
    <dbReference type="NCBI Taxonomy" id="1616788"/>
    <lineage>
        <taxon>Bacteria</taxon>
        <taxon>Bacillati</taxon>
        <taxon>Bacillota</taxon>
        <taxon>Bacilli</taxon>
        <taxon>Bacillales</taxon>
        <taxon>Paenibacillaceae</taxon>
        <taxon>Paenibacillus</taxon>
    </lineage>
</organism>
<proteinExistence type="predicted"/>
<dbReference type="GO" id="GO:0000976">
    <property type="term" value="F:transcription cis-regulatory region binding"/>
    <property type="evidence" value="ECO:0007669"/>
    <property type="project" value="TreeGrafter"/>
</dbReference>
<comment type="subcellular location">
    <subcellularLocation>
        <location evidence="1">Cytoplasm</location>
    </subcellularLocation>
</comment>
<feature type="DNA-binding region" description="OmpR/PhoB-type" evidence="8">
    <location>
        <begin position="140"/>
        <end position="239"/>
    </location>
</feature>
<keyword evidence="6" id="KW-0804">Transcription</keyword>
<dbReference type="SUPFAM" id="SSF46894">
    <property type="entry name" value="C-terminal effector domain of the bipartite response regulators"/>
    <property type="match status" value="1"/>
</dbReference>
<gene>
    <name evidence="11" type="ORF">AR543_19070</name>
</gene>
<evidence type="ECO:0000256" key="6">
    <source>
        <dbReference type="ARBA" id="ARBA00023163"/>
    </source>
</evidence>
<dbReference type="STRING" id="1616788.AR543_19070"/>
<dbReference type="KEGG" id="pbv:AR543_19070"/>
<dbReference type="GO" id="GO:0005829">
    <property type="term" value="C:cytosol"/>
    <property type="evidence" value="ECO:0007669"/>
    <property type="project" value="TreeGrafter"/>
</dbReference>
<dbReference type="GO" id="GO:0032993">
    <property type="term" value="C:protein-DNA complex"/>
    <property type="evidence" value="ECO:0007669"/>
    <property type="project" value="TreeGrafter"/>
</dbReference>
<dbReference type="PROSITE" id="PS51755">
    <property type="entry name" value="OMPR_PHOB"/>
    <property type="match status" value="1"/>
</dbReference>
<dbReference type="RefSeq" id="WP_060536006.1">
    <property type="nucleotide sequence ID" value="NZ_CP013023.1"/>
</dbReference>
<keyword evidence="12" id="KW-1185">Reference proteome</keyword>
<reference evidence="12" key="1">
    <citation type="submission" date="2015-10" db="EMBL/GenBank/DDBJ databases">
        <title>Genome of Paenibacillus bovis sp. nov.</title>
        <authorList>
            <person name="Wu Z."/>
            <person name="Gao C."/>
            <person name="Liu Z."/>
            <person name="Zheng H."/>
        </authorList>
    </citation>
    <scope>NUCLEOTIDE SEQUENCE [LARGE SCALE GENOMIC DNA]</scope>
    <source>
        <strain evidence="12">BD3526</strain>
    </source>
</reference>
<dbReference type="SUPFAM" id="SSF52172">
    <property type="entry name" value="CheY-like"/>
    <property type="match status" value="1"/>
</dbReference>
<dbReference type="Gene3D" id="6.10.250.690">
    <property type="match status" value="1"/>
</dbReference>
<keyword evidence="5 8" id="KW-0238">DNA-binding</keyword>
<name>A0A172ZKH4_9BACL</name>
<evidence type="ECO:0000256" key="5">
    <source>
        <dbReference type="ARBA" id="ARBA00023125"/>
    </source>
</evidence>
<evidence type="ECO:0000313" key="11">
    <source>
        <dbReference type="EMBL" id="ANF97912.1"/>
    </source>
</evidence>
<dbReference type="InterPro" id="IPR039420">
    <property type="entry name" value="WalR-like"/>
</dbReference>
<dbReference type="Gene3D" id="1.10.10.10">
    <property type="entry name" value="Winged helix-like DNA-binding domain superfamily/Winged helix DNA-binding domain"/>
    <property type="match status" value="1"/>
</dbReference>
<dbReference type="SMART" id="SM00862">
    <property type="entry name" value="Trans_reg_C"/>
    <property type="match status" value="1"/>
</dbReference>
<dbReference type="PANTHER" id="PTHR48111:SF52">
    <property type="entry name" value="TRANSCRIPTIONAL REGULATORY PROTEIN YVRH"/>
    <property type="match status" value="1"/>
</dbReference>
<dbReference type="Proteomes" id="UP000078148">
    <property type="component" value="Chromosome"/>
</dbReference>
<feature type="domain" description="Response regulatory" evidence="9">
    <location>
        <begin position="12"/>
        <end position="126"/>
    </location>
</feature>
<dbReference type="InterPro" id="IPR001867">
    <property type="entry name" value="OmpR/PhoB-type_DNA-bd"/>
</dbReference>
<dbReference type="CDD" id="cd00383">
    <property type="entry name" value="trans_reg_C"/>
    <property type="match status" value="1"/>
</dbReference>
<feature type="modified residue" description="4-aspartylphosphate" evidence="7">
    <location>
        <position position="62"/>
    </location>
</feature>
<dbReference type="OrthoDB" id="9790442at2"/>
<dbReference type="SMART" id="SM00448">
    <property type="entry name" value="REC"/>
    <property type="match status" value="1"/>
</dbReference>
<dbReference type="EMBL" id="CP013023">
    <property type="protein sequence ID" value="ANF97912.1"/>
    <property type="molecule type" value="Genomic_DNA"/>
</dbReference>
<evidence type="ECO:0000313" key="12">
    <source>
        <dbReference type="Proteomes" id="UP000078148"/>
    </source>
</evidence>
<keyword evidence="3" id="KW-0902">Two-component regulatory system</keyword>
<protein>
    <submittedName>
        <fullName evidence="11">DNA-binding response regulator</fullName>
    </submittedName>
</protein>
<dbReference type="Pfam" id="PF00072">
    <property type="entry name" value="Response_reg"/>
    <property type="match status" value="1"/>
</dbReference>
<keyword evidence="4" id="KW-0805">Transcription regulation</keyword>
<reference evidence="11 12" key="2">
    <citation type="journal article" date="2016" name="Int. J. Syst. Evol. Microbiol.">
        <title>Paenibacillus bovis sp. nov., isolated from raw yak (Bos grunniens) milk.</title>
        <authorList>
            <person name="Gao C."/>
            <person name="Han J."/>
            <person name="Liu Z."/>
            <person name="Xu X."/>
            <person name="Hang F."/>
            <person name="Wu Z."/>
        </authorList>
    </citation>
    <scope>NUCLEOTIDE SEQUENCE [LARGE SCALE GENOMIC DNA]</scope>
    <source>
        <strain evidence="11 12">BD3526</strain>
    </source>
</reference>
<evidence type="ECO:0000259" key="10">
    <source>
        <dbReference type="PROSITE" id="PS51755"/>
    </source>
</evidence>
<evidence type="ECO:0000259" key="9">
    <source>
        <dbReference type="PROSITE" id="PS50110"/>
    </source>
</evidence>